<evidence type="ECO:0000256" key="1">
    <source>
        <dbReference type="SAM" id="MobiDB-lite"/>
    </source>
</evidence>
<proteinExistence type="predicted"/>
<name>A0A451A3Y8_9GAMM</name>
<dbReference type="EMBL" id="CAADGD010000014">
    <property type="protein sequence ID" value="VFK69446.1"/>
    <property type="molecule type" value="Genomic_DNA"/>
</dbReference>
<dbReference type="Gene3D" id="2.160.20.10">
    <property type="entry name" value="Single-stranded right-handed beta-helix, Pectin lyase-like"/>
    <property type="match status" value="1"/>
</dbReference>
<dbReference type="InterPro" id="IPR012334">
    <property type="entry name" value="Pectin_lyas_fold"/>
</dbReference>
<protein>
    <submittedName>
        <fullName evidence="2">Uncharacterized protein</fullName>
    </submittedName>
</protein>
<sequence length="966" mass="95120">MSRYTLDASGGAPENARGNARGGDISLTADTLTLAGAHLHADGATGGGRIRAGGGWQGKDTDLPNARKTRVTASTDLTANAGTSGDGGTVVIWSEETTTFAGAIAATGGRSGGDGGRAEVSSHDKLGFTGDADLSAHAGARGKLLLDPKNIVIDDSTPSAYEVIPLTYASPKAGDKHGSKGVVVLENGNLVVASPYDDTAATDSGAARLYRPDGALLATLSGTTASDKVSSKGITAIGNGHYVVASPDWGGKKGAVTWGNGAVDGPRLVGEVSAGNSLLGNTSYTGSSAQGDQVGSKGVTALGNGHYVVASPYWDGRKGAVTWGNGATGGPRLVGEVSATNSLVGSTGYTSFAAPGDQVGFKGVTALGNGHYVLASSYWDGRKGAVTWGNGATGGLRLVGEVSATNSLVGSTSYTSSAAPGDLVGSDGVRALGNGHYVVASSNWGGKKGAVTWGDGRTAADGGTRLTGPVTDTNSLVGSTADDEVGGGGGGGVTVLGNGHYVVASPNWDGRKGTVAWGNGATGGPRLVGEVSATNSLVGSTAEDQVGRGTITVLGNGNYVVAAPYWDGKKGAVTWGNGAADGARLVGPITDTNSQVGATANDKVGSGGITPLANGDDYVVVSPYWDDTANGLTDVGKVEIVRPLPFGTPFTYAINETADRTLGASQLTGLLDAGTDVVLQASNDITVANAITVNNGSGDGGALILQAGRSLLLNADITTDNGDLILIANDTKANGVVDAQRGAGAAVITMAAGTSIAAGTGTVTIELRDGAGKTNTTSGDISLRDITASAISAVNDGPTAGSGVILDGTLAASATTGDGIVLTGDGFTNNTGASALATGAGSRWLVWSGDPANDTPGGLVPGFEQYDATHGTTAVLSATGHGFLHATAGPSTGGTTTTTGAATSAATSTPNRAGIDAFVQSTVDFLSPAGDIAAAIRENLGGEDAVISDGFGTDFASPAGGGRRRR</sequence>
<dbReference type="AlphaFoldDB" id="A0A451A3Y8"/>
<evidence type="ECO:0000313" key="3">
    <source>
        <dbReference type="EMBL" id="VFK69446.1"/>
    </source>
</evidence>
<dbReference type="Pfam" id="PF18888">
    <property type="entry name" value="DUF5650"/>
    <property type="match status" value="6"/>
</dbReference>
<evidence type="ECO:0000313" key="2">
    <source>
        <dbReference type="EMBL" id="VFK60733.1"/>
    </source>
</evidence>
<dbReference type="InterPro" id="IPR043710">
    <property type="entry name" value="DUF5650"/>
</dbReference>
<dbReference type="EMBL" id="CAADFZ010000013">
    <property type="protein sequence ID" value="VFK60733.1"/>
    <property type="molecule type" value="Genomic_DNA"/>
</dbReference>
<accession>A0A451A3Y8</accession>
<feature type="region of interest" description="Disordered" evidence="1">
    <location>
        <begin position="1"/>
        <end position="23"/>
    </location>
</feature>
<reference evidence="2" key="1">
    <citation type="submission" date="2019-02" db="EMBL/GenBank/DDBJ databases">
        <authorList>
            <person name="Gruber-Vodicka R. H."/>
            <person name="Seah K. B. B."/>
        </authorList>
    </citation>
    <scope>NUCLEOTIDE SEQUENCE</scope>
    <source>
        <strain evidence="3">BECK_BY19</strain>
        <strain evidence="2">BECK_BY8</strain>
    </source>
</reference>
<organism evidence="2">
    <name type="scientific">Candidatus Kentrum sp. UNK</name>
    <dbReference type="NCBI Taxonomy" id="2126344"/>
    <lineage>
        <taxon>Bacteria</taxon>
        <taxon>Pseudomonadati</taxon>
        <taxon>Pseudomonadota</taxon>
        <taxon>Gammaproteobacteria</taxon>
        <taxon>Candidatus Kentrum</taxon>
    </lineage>
</organism>
<gene>
    <name evidence="2" type="ORF">BECKUNK1418G_GA0071005_10132</name>
    <name evidence="3" type="ORF">BECKUNK1418H_GA0071006_10142</name>
</gene>